<dbReference type="InterPro" id="IPR003660">
    <property type="entry name" value="HAMP_dom"/>
</dbReference>
<feature type="domain" description="Methyl-accepting transducer" evidence="8">
    <location>
        <begin position="133"/>
        <end position="383"/>
    </location>
</feature>
<dbReference type="GO" id="GO:0055085">
    <property type="term" value="P:transmembrane transport"/>
    <property type="evidence" value="ECO:0007669"/>
    <property type="project" value="InterPro"/>
</dbReference>
<dbReference type="Pfam" id="PF03480">
    <property type="entry name" value="DctP"/>
    <property type="match status" value="1"/>
</dbReference>
<dbReference type="CDD" id="cd13679">
    <property type="entry name" value="PBP2_TRAP_YiaO_like"/>
    <property type="match status" value="1"/>
</dbReference>
<feature type="transmembrane region" description="Helical" evidence="7">
    <location>
        <begin position="40"/>
        <end position="61"/>
    </location>
</feature>
<dbReference type="PANTHER" id="PTHR33376">
    <property type="match status" value="1"/>
</dbReference>
<dbReference type="OrthoDB" id="9815946at2"/>
<keyword evidence="3" id="KW-0813">Transport</keyword>
<sequence length="725" mass="78872">MSIQQEILLTVMGIILTVNLIAVAGMAICVSPDFWQSFLQYGLGLLVVLQLLSGVVVWLWLKKLFTPLQLIRQGVDSLGTGNLTSPIDYPGRNAFGQMIGGFNETIAKLKGMVGTVRGETEKLSGSSVELAAVANEAKRAVEAIAQSATEIAGNSQEIEHMAQQAAQGTDRVADLSQKTSDRLKILAGNAEAIGVAADSGKTAIQEVTAAISKIAVQAENNTAKVVSVGAKSNQIREIADMIQTITKQTDLLALNAAIEAARAGEHGRGFAVVAEEVRKLAEQSQGAAGQINTIIDQMLTDMNEVITVFKTTSGEINAEVGKMGQANDNFSEITRCIAPVRSEIRDVVQMADEQAGFAGTLKQAVDQVVRVSQEASASTETTAAGTQQVSASIDEIANNARSLSRLAGELEQAVMGFKLSDRQLIRVAFSLSDSSTSYLGMQHFAKLLNEKAPGRYEVKIYHSAQLGEDPEMLEKLQQGQLEMTFMSSTPVAAIAQEFMLFDFPFLFKDEQTVDRILQGRFGAKILQALNSYGFHGLALAENGFRDLTNSRREVCRLEDFKGLKIRTMVNPVHLDTFRCLGAEAVPIPFGQLYSALSQGTVDGQENPLSTISSSNFYEVQKYLTLSHHVYTPFVMLYSGKLWDELPAADQAVIEAAARQSALYTTEINRKMTGGIIPELERNGMKIARISDDELARIQQAVTPVYEKYKGQVQDLLEELRREIKQ</sequence>
<dbReference type="RefSeq" id="WP_092074183.1">
    <property type="nucleotide sequence ID" value="NZ_FNHB01000007.1"/>
</dbReference>
<dbReference type="InterPro" id="IPR038404">
    <property type="entry name" value="TRAP_DctP_sf"/>
</dbReference>
<evidence type="ECO:0000259" key="9">
    <source>
        <dbReference type="PROSITE" id="PS50885"/>
    </source>
</evidence>
<dbReference type="Gene3D" id="3.40.190.170">
    <property type="entry name" value="Bacterial extracellular solute-binding protein, family 7"/>
    <property type="match status" value="1"/>
</dbReference>
<evidence type="ECO:0000256" key="3">
    <source>
        <dbReference type="ARBA" id="ARBA00022448"/>
    </source>
</evidence>
<feature type="domain" description="HAMP" evidence="9">
    <location>
        <begin position="62"/>
        <end position="114"/>
    </location>
</feature>
<gene>
    <name evidence="10" type="ORF">SAMN04488502_107150</name>
</gene>
<keyword evidence="10" id="KW-0675">Receptor</keyword>
<dbReference type="PROSITE" id="PS50885">
    <property type="entry name" value="HAMP"/>
    <property type="match status" value="1"/>
</dbReference>
<evidence type="ECO:0000256" key="6">
    <source>
        <dbReference type="PROSITE-ProRule" id="PRU00284"/>
    </source>
</evidence>
<dbReference type="GO" id="GO:0007165">
    <property type="term" value="P:signal transduction"/>
    <property type="evidence" value="ECO:0007669"/>
    <property type="project" value="UniProtKB-KW"/>
</dbReference>
<dbReference type="GO" id="GO:0030288">
    <property type="term" value="C:outer membrane-bounded periplasmic space"/>
    <property type="evidence" value="ECO:0007669"/>
    <property type="project" value="InterPro"/>
</dbReference>
<evidence type="ECO:0000256" key="1">
    <source>
        <dbReference type="ARBA" id="ARBA00004196"/>
    </source>
</evidence>
<organism evidence="10 11">
    <name type="scientific">Dendrosporobacter quercicolus</name>
    <dbReference type="NCBI Taxonomy" id="146817"/>
    <lineage>
        <taxon>Bacteria</taxon>
        <taxon>Bacillati</taxon>
        <taxon>Bacillota</taxon>
        <taxon>Negativicutes</taxon>
        <taxon>Selenomonadales</taxon>
        <taxon>Sporomusaceae</taxon>
        <taxon>Dendrosporobacter</taxon>
    </lineage>
</organism>
<proteinExistence type="inferred from homology"/>
<protein>
    <submittedName>
        <fullName evidence="10">Tripartite ATP-independent transporter solute receptor, DctP family</fullName>
    </submittedName>
</protein>
<accession>A0A1G9W8R7</accession>
<keyword evidence="11" id="KW-1185">Reference proteome</keyword>
<evidence type="ECO:0000256" key="7">
    <source>
        <dbReference type="SAM" id="Phobius"/>
    </source>
</evidence>
<dbReference type="PROSITE" id="PS50111">
    <property type="entry name" value="CHEMOTAXIS_TRANSDUC_2"/>
    <property type="match status" value="1"/>
</dbReference>
<evidence type="ECO:0000313" key="10">
    <source>
        <dbReference type="EMBL" id="SDM80631.1"/>
    </source>
</evidence>
<dbReference type="NCBIfam" id="NF037995">
    <property type="entry name" value="TRAP_S1"/>
    <property type="match status" value="1"/>
</dbReference>
<reference evidence="10 11" key="1">
    <citation type="submission" date="2016-10" db="EMBL/GenBank/DDBJ databases">
        <authorList>
            <person name="de Groot N.N."/>
        </authorList>
    </citation>
    <scope>NUCLEOTIDE SEQUENCE [LARGE SCALE GENOMIC DNA]</scope>
    <source>
        <strain evidence="10 11">DSM 1736</strain>
    </source>
</reference>
<dbReference type="InterPro" id="IPR004089">
    <property type="entry name" value="MCPsignal_dom"/>
</dbReference>
<keyword evidence="6" id="KW-0807">Transducer</keyword>
<dbReference type="InterPro" id="IPR004682">
    <property type="entry name" value="TRAP_DctP"/>
</dbReference>
<dbReference type="NCBIfam" id="TIGR00787">
    <property type="entry name" value="dctP"/>
    <property type="match status" value="1"/>
</dbReference>
<dbReference type="STRING" id="146817.SAMN04488502_107150"/>
<dbReference type="SMART" id="SM00283">
    <property type="entry name" value="MA"/>
    <property type="match status" value="1"/>
</dbReference>
<dbReference type="Gene3D" id="1.10.287.950">
    <property type="entry name" value="Methyl-accepting chemotaxis protein"/>
    <property type="match status" value="1"/>
</dbReference>
<dbReference type="Pfam" id="PF00015">
    <property type="entry name" value="MCPsignal"/>
    <property type="match status" value="1"/>
</dbReference>
<evidence type="ECO:0000256" key="4">
    <source>
        <dbReference type="ARBA" id="ARBA00022729"/>
    </source>
</evidence>
<dbReference type="InterPro" id="IPR018389">
    <property type="entry name" value="DctP_fam"/>
</dbReference>
<evidence type="ECO:0000256" key="5">
    <source>
        <dbReference type="ARBA" id="ARBA00029447"/>
    </source>
</evidence>
<dbReference type="PANTHER" id="PTHR33376:SF4">
    <property type="entry name" value="SIALIC ACID-BINDING PERIPLASMIC PROTEIN SIAP"/>
    <property type="match status" value="1"/>
</dbReference>
<feature type="transmembrane region" description="Helical" evidence="7">
    <location>
        <begin position="7"/>
        <end position="28"/>
    </location>
</feature>
<name>A0A1G9W8R7_9FIRM</name>
<comment type="similarity">
    <text evidence="2">Belongs to the bacterial solute-binding protein 7 family.</text>
</comment>
<keyword evidence="7" id="KW-0812">Transmembrane</keyword>
<dbReference type="GO" id="GO:0016020">
    <property type="term" value="C:membrane"/>
    <property type="evidence" value="ECO:0007669"/>
    <property type="project" value="InterPro"/>
</dbReference>
<keyword evidence="4" id="KW-0732">Signal</keyword>
<evidence type="ECO:0000259" key="8">
    <source>
        <dbReference type="PROSITE" id="PS50111"/>
    </source>
</evidence>
<dbReference type="SUPFAM" id="SSF58104">
    <property type="entry name" value="Methyl-accepting chemotaxis protein (MCP) signaling domain"/>
    <property type="match status" value="1"/>
</dbReference>
<comment type="subcellular location">
    <subcellularLocation>
        <location evidence="1">Cell envelope</location>
    </subcellularLocation>
</comment>
<comment type="similarity">
    <text evidence="5">Belongs to the methyl-accepting chemotaxis (MCP) protein family.</text>
</comment>
<dbReference type="SMART" id="SM00304">
    <property type="entry name" value="HAMP"/>
    <property type="match status" value="1"/>
</dbReference>
<evidence type="ECO:0000256" key="2">
    <source>
        <dbReference type="ARBA" id="ARBA00009023"/>
    </source>
</evidence>
<dbReference type="AlphaFoldDB" id="A0A1G9W8R7"/>
<dbReference type="Proteomes" id="UP000214880">
    <property type="component" value="Unassembled WGS sequence"/>
</dbReference>
<keyword evidence="7" id="KW-1133">Transmembrane helix</keyword>
<evidence type="ECO:0000313" key="11">
    <source>
        <dbReference type="Proteomes" id="UP000214880"/>
    </source>
</evidence>
<dbReference type="EMBL" id="FNHB01000007">
    <property type="protein sequence ID" value="SDM80631.1"/>
    <property type="molecule type" value="Genomic_DNA"/>
</dbReference>
<keyword evidence="7" id="KW-0472">Membrane</keyword>